<sequence>MARRGLRSQRVLHLPARVLSCWRAEGAVASFLWGRPPEVRIQTGDAQLAPCWLRPGGLLVDCWPGLLGAWGQPGEAPRWLFAVWCTSGAGAGPWWLGGRRRPDRAGGAYLPAGVAQSFSALTNLEGCYTHGEVTGVVEYGPESGPLVAGLLFEVPQFGTWRLSLWRALVLELGFSGLAL</sequence>
<name>A0AAV7VBI6_PLEWA</name>
<proteinExistence type="predicted"/>
<evidence type="ECO:0000313" key="1">
    <source>
        <dbReference type="EMBL" id="KAJ1198712.1"/>
    </source>
</evidence>
<evidence type="ECO:0000313" key="2">
    <source>
        <dbReference type="Proteomes" id="UP001066276"/>
    </source>
</evidence>
<reference evidence="1" key="1">
    <citation type="journal article" date="2022" name="bioRxiv">
        <title>Sequencing and chromosome-scale assembly of the giantPleurodeles waltlgenome.</title>
        <authorList>
            <person name="Brown T."/>
            <person name="Elewa A."/>
            <person name="Iarovenko S."/>
            <person name="Subramanian E."/>
            <person name="Araus A.J."/>
            <person name="Petzold A."/>
            <person name="Susuki M."/>
            <person name="Suzuki K.-i.T."/>
            <person name="Hayashi T."/>
            <person name="Toyoda A."/>
            <person name="Oliveira C."/>
            <person name="Osipova E."/>
            <person name="Leigh N.D."/>
            <person name="Simon A."/>
            <person name="Yun M.H."/>
        </authorList>
    </citation>
    <scope>NUCLEOTIDE SEQUENCE</scope>
    <source>
        <strain evidence="1">20211129_DDA</strain>
        <tissue evidence="1">Liver</tissue>
    </source>
</reference>
<accession>A0AAV7VBI6</accession>
<keyword evidence="2" id="KW-1185">Reference proteome</keyword>
<dbReference type="AlphaFoldDB" id="A0AAV7VBI6"/>
<dbReference type="EMBL" id="JANPWB010000003">
    <property type="protein sequence ID" value="KAJ1198712.1"/>
    <property type="molecule type" value="Genomic_DNA"/>
</dbReference>
<gene>
    <name evidence="1" type="ORF">NDU88_002551</name>
</gene>
<comment type="caution">
    <text evidence="1">The sequence shown here is derived from an EMBL/GenBank/DDBJ whole genome shotgun (WGS) entry which is preliminary data.</text>
</comment>
<organism evidence="1 2">
    <name type="scientific">Pleurodeles waltl</name>
    <name type="common">Iberian ribbed newt</name>
    <dbReference type="NCBI Taxonomy" id="8319"/>
    <lineage>
        <taxon>Eukaryota</taxon>
        <taxon>Metazoa</taxon>
        <taxon>Chordata</taxon>
        <taxon>Craniata</taxon>
        <taxon>Vertebrata</taxon>
        <taxon>Euteleostomi</taxon>
        <taxon>Amphibia</taxon>
        <taxon>Batrachia</taxon>
        <taxon>Caudata</taxon>
        <taxon>Salamandroidea</taxon>
        <taxon>Salamandridae</taxon>
        <taxon>Pleurodelinae</taxon>
        <taxon>Pleurodeles</taxon>
    </lineage>
</organism>
<protein>
    <submittedName>
        <fullName evidence="1">Uncharacterized protein</fullName>
    </submittedName>
</protein>
<dbReference type="Proteomes" id="UP001066276">
    <property type="component" value="Chromosome 2_1"/>
</dbReference>